<dbReference type="EMBL" id="OQ865376">
    <property type="protein sequence ID" value="WHV01240.1"/>
    <property type="molecule type" value="Genomic_DNA"/>
</dbReference>
<feature type="compositionally biased region" description="Basic residues" evidence="1">
    <location>
        <begin position="723"/>
        <end position="732"/>
    </location>
</feature>
<evidence type="ECO:0000313" key="5">
    <source>
        <dbReference type="EMBL" id="WHV01240.1"/>
    </source>
</evidence>
<dbReference type="Pfam" id="PF04395">
    <property type="entry name" value="Poxvirus_B22R"/>
    <property type="match status" value="1"/>
</dbReference>
<feature type="compositionally biased region" description="Low complexity" evidence="1">
    <location>
        <begin position="595"/>
        <end position="608"/>
    </location>
</feature>
<sequence>MDLKIPWISYLFFYILIYVSNGYNTCWRKSGLYHDVGMVIQDDVVDKKSSLVFKYLSIAEKREQSRLLLDFNWTEIRASVKDEFNRSCNLGNGSYLYNYTLIFEAVIGGEPEPVDVTTISPTTETSPTNQSYETSSTEVTTISPTSESYYTEASTIETTTGYTQSTFAPYNDSRNYTEESIKFLSAVLGVNESSVHSYILENIRNSSINVSGVNESSIETHDNGTVEGSIKFLQHGKCEDVFPEMIKFSIVNTSAGFKVRVELKGLSTTEGNFTSSDETISCISENLENITSYNVSVKSNCDECSIRFMATVTGMPESFNDTMRRIGIAESNSTNSFYLCGISGEPECSDFISFEDLTVNKTIDTILKTVDGYNHSRSKRSVEFKTRPSTTEELDCMYTSYPESVDCSSVNIRKRRSDKQPKKDPDNDFMSQARKQLGNKPVIPPKVTHLQTGIHKKSESGVSGDGAIYSEVKKNVKTLIRQMAPVVPSSGKPEDLYATVMKQPKLPPNVKSNVFTEAIRSTIEQKQSSVSEVLYAELEFNPIRPRVKDKYQSTIYSTVEFNRRDSVSSSSSEPDFVDITEVRKQLEQMRLGDQSSRGVRRTSSTTSESDFEDIEDVRRQIESMKHGNKQQARRMSSTSSESDFEEIDQVISDYRRLKEQTVMKKGIGPIDPAANKIAKSLEDKASKIKGIDIVKRPSPPNTPVMIKNVDTGSVITTPLTRKGAVRRQKQHKSPAAAPPPQLDDDIYFSPARTPQLDNEIYMEGPTNGKPKHVSPAKRPLPPIPPRQSSRDYLPVPPSRPGSGRSLSPVQEEPDPSSGAIPKAIHRRCRRNLDGVVCGMLQRKPADADGTYSLASAPKSPYSLAGNPDNRVYDEISGIPADNVKVVDKKALTRGNKKFGKVSSYKGSMKHISSSFDKSMIFGGAMLMAGQQAIQQQSRQSVLQRKDQMSEGEKIFEAVTMSLSTLGTTLTSAGMAAGPKLMAAGMAISAISGIIDTVKDIYYMFSNAEKPVDPVIKLFNTYSGYINDREKSGVRKCMVPGEDMMIYMAYSNDSKSIKPDMEKTALYFLDVIDSQVLYMNTSNVILDYQLRVACPIGVLRSPDTDITAYTTMYAEDDGVKKYVFTRLGVMLSRTPTVRLTCGRDTTLTIRPYEVPISNMQLLKMATPGEPNSTRSIPSDVCDKYPLKKFYLLVEGCPYDTSQTFIVHTTCSILLRMSTWDPFRNRWVLQNPFRQEGEYKQLFTFSKYDFNDTIIDPNNKAGHASFCVNRQSRQCYWSESMMLEEDVTSCKARARKIYVKMRVFGDRGFDSFVLTCPSGSTPVSVGADSAIMELPVGDYRTSKLFASTQDNKNIGVFCVHNYDKRFKSDMIVLIFEKNKYDYGVKIDNFDSRDLLFSRLSVGMPYRSRNCDNRREGCYRGGVDFKSPDVELDVHHGVKEIMLKETYDANSIDPQVVVKAKEYFPSGIKVKFSVDNLGNAYKRPDKFWEDAAAKKRTYSSILVNISPCTSRNKNIYIDNPISTMGYLQSLTKDYGDGSSYHFKKVNHDYHNNLLRRYNANCSAVLDIKSREMTVECDPLSIPRSEVKKYEGLCFSVVTSRDHCATETDWMKLKGYDNWDANNKRTCFYDAIAKTASLDHYCSYSGDLYNYYPDYDACKSYIFVEYRDTWIESEVLQQPPYTFEFSYDKNNNEYVDKELSDRMNELYDEYKKLIEYTDGSLPNSINRLAKALSKEAREITSVNVDGNILELAYQADKEKIAEIQDKISEITKEIFINTLSENDLREIIESAGNDRCCIIDVHNNKTAKYYPIDNYMCGEVSDYVYTDQEDRKYVLINNTYISYDYLNQSQAVVSTCYNADIIPLDTEEARKMAEDEIISSAIAEALNELFDDIDANISLALINEEQSYLSSQEGGMNLVGYAVTIVLLIIAILIITLLGYMWFTRSKKYNVIKTRYVSDTSLELDTGSYASLSKD</sequence>
<feature type="region of interest" description="Disordered" evidence="1">
    <location>
        <begin position="412"/>
        <end position="446"/>
    </location>
</feature>
<accession>A0AAT9UPF4</accession>
<evidence type="ECO:0000259" key="3">
    <source>
        <dbReference type="Pfam" id="PF13168"/>
    </source>
</evidence>
<dbReference type="InterPro" id="IPR007490">
    <property type="entry name" value="Poxvirus_B22"/>
</dbReference>
<proteinExistence type="predicted"/>
<keyword evidence="2" id="KW-0472">Membrane</keyword>
<feature type="domain" description="Poxvirus B22R protein N-terminal" evidence="4">
    <location>
        <begin position="24"/>
        <end position="105"/>
    </location>
</feature>
<dbReference type="Pfam" id="PF13168">
    <property type="entry name" value="Poxvirus_B22R_C"/>
    <property type="match status" value="1"/>
</dbReference>
<reference evidence="5" key="1">
    <citation type="submission" date="2023-04" db="EMBL/GenBank/DDBJ databases">
        <title>Genomic characterization of avipoxvirus isolates from Andean condor (Vultur gryphus).</title>
        <authorList>
            <person name="Butt S.L."/>
            <person name="Do Nascimento G.M."/>
            <person name="Tripathy D.N."/>
            <person name="Diel D.G."/>
        </authorList>
    </citation>
    <scope>NUCLEOTIDE SEQUENCE</scope>
    <source>
        <strain evidence="5">CDPV99</strain>
    </source>
</reference>
<feature type="region of interest" description="Disordered" evidence="1">
    <location>
        <begin position="116"/>
        <end position="146"/>
    </location>
</feature>
<keyword evidence="2" id="KW-0812">Transmembrane</keyword>
<feature type="compositionally biased region" description="Polar residues" evidence="1">
    <location>
        <begin position="129"/>
        <end position="146"/>
    </location>
</feature>
<protein>
    <submittedName>
        <fullName evidence="5">B22R-like protein</fullName>
    </submittedName>
</protein>
<evidence type="ECO:0000259" key="4">
    <source>
        <dbReference type="Pfam" id="PF13169"/>
    </source>
</evidence>
<keyword evidence="2" id="KW-1133">Transmembrane helix</keyword>
<dbReference type="Pfam" id="PF13169">
    <property type="entry name" value="Poxvirus_B22R_N"/>
    <property type="match status" value="1"/>
</dbReference>
<feature type="transmembrane region" description="Helical" evidence="2">
    <location>
        <begin position="1914"/>
        <end position="1939"/>
    </location>
</feature>
<feature type="compositionally biased region" description="Low complexity" evidence="1">
    <location>
        <begin position="117"/>
        <end position="128"/>
    </location>
</feature>
<feature type="region of interest" description="Disordered" evidence="1">
    <location>
        <begin position="587"/>
        <end position="645"/>
    </location>
</feature>
<feature type="domain" description="Poxvirus B22R protein C-terminal" evidence="3">
    <location>
        <begin position="952"/>
        <end position="1147"/>
    </location>
</feature>
<dbReference type="InterPro" id="IPR025128">
    <property type="entry name" value="Poxvirus_B22R_C_dom"/>
</dbReference>
<evidence type="ECO:0000256" key="2">
    <source>
        <dbReference type="SAM" id="Phobius"/>
    </source>
</evidence>
<feature type="region of interest" description="Disordered" evidence="1">
    <location>
        <begin position="719"/>
        <end position="824"/>
    </location>
</feature>
<name>A0AAT9UPF4_9POXV</name>
<feature type="compositionally biased region" description="Low complexity" evidence="1">
    <location>
        <begin position="800"/>
        <end position="809"/>
    </location>
</feature>
<dbReference type="InterPro" id="IPR025133">
    <property type="entry name" value="Poxvirus_B22R_N_dom"/>
</dbReference>
<feature type="transmembrane region" description="Helical" evidence="2">
    <location>
        <begin position="7"/>
        <end position="23"/>
    </location>
</feature>
<evidence type="ECO:0000256" key="1">
    <source>
        <dbReference type="SAM" id="MobiDB-lite"/>
    </source>
</evidence>
<organism evidence="5">
    <name type="scientific">Condorpox virus</name>
    <dbReference type="NCBI Taxonomy" id="3049970"/>
    <lineage>
        <taxon>Viruses</taxon>
        <taxon>Varidnaviria</taxon>
        <taxon>Bamfordvirae</taxon>
        <taxon>Nucleocytoviricota</taxon>
        <taxon>Pokkesviricetes</taxon>
        <taxon>Chitovirales</taxon>
        <taxon>Poxviridae</taxon>
        <taxon>Chordopoxvirinae</taxon>
        <taxon>Avipoxvirus</taxon>
    </lineage>
</organism>
<feature type="compositionally biased region" description="Basic and acidic residues" evidence="1">
    <location>
        <begin position="616"/>
        <end position="625"/>
    </location>
</feature>
<gene>
    <name evidence="5" type="ORF">CDPV99-124</name>
</gene>